<keyword evidence="3" id="KW-1185">Reference proteome</keyword>
<feature type="transmembrane region" description="Helical" evidence="1">
    <location>
        <begin position="419"/>
        <end position="439"/>
    </location>
</feature>
<dbReference type="EMBL" id="CP073078">
    <property type="protein sequence ID" value="QUD87512.1"/>
    <property type="molecule type" value="Genomic_DNA"/>
</dbReference>
<keyword evidence="1" id="KW-1133">Transmembrane helix</keyword>
<gene>
    <name evidence="2" type="ORF">KCG34_21045</name>
</gene>
<evidence type="ECO:0000313" key="2">
    <source>
        <dbReference type="EMBL" id="QUD87512.1"/>
    </source>
</evidence>
<keyword evidence="1" id="KW-0472">Membrane</keyword>
<feature type="transmembrane region" description="Helical" evidence="1">
    <location>
        <begin position="43"/>
        <end position="62"/>
    </location>
</feature>
<feature type="transmembrane region" description="Helical" evidence="1">
    <location>
        <begin position="251"/>
        <end position="268"/>
    </location>
</feature>
<accession>A0A975IU29</accession>
<feature type="transmembrane region" description="Helical" evidence="1">
    <location>
        <begin position="164"/>
        <end position="184"/>
    </location>
</feature>
<feature type="transmembrane region" description="Helical" evidence="1">
    <location>
        <begin position="274"/>
        <end position="295"/>
    </location>
</feature>
<evidence type="ECO:0000313" key="3">
    <source>
        <dbReference type="Proteomes" id="UP000676409"/>
    </source>
</evidence>
<dbReference type="AlphaFoldDB" id="A0A975IU29"/>
<evidence type="ECO:0000256" key="1">
    <source>
        <dbReference type="SAM" id="Phobius"/>
    </source>
</evidence>
<dbReference type="KEGG" id="caul:KCG34_21045"/>
<name>A0A975IU29_9CAUL</name>
<feature type="transmembrane region" description="Helical" evidence="1">
    <location>
        <begin position="98"/>
        <end position="123"/>
    </location>
</feature>
<feature type="transmembrane region" description="Helical" evidence="1">
    <location>
        <begin position="354"/>
        <end position="375"/>
    </location>
</feature>
<reference evidence="2" key="1">
    <citation type="submission" date="2021-04" db="EMBL/GenBank/DDBJ databases">
        <title>The complete genome sequence of Caulobacter sp. S6.</title>
        <authorList>
            <person name="Tang Y."/>
            <person name="Ouyang W."/>
            <person name="Liu Q."/>
            <person name="Huang B."/>
            <person name="Guo Z."/>
            <person name="Lei P."/>
        </authorList>
    </citation>
    <scope>NUCLEOTIDE SEQUENCE</scope>
    <source>
        <strain evidence="2">S6</strain>
    </source>
</reference>
<proteinExistence type="predicted"/>
<keyword evidence="1" id="KW-0812">Transmembrane</keyword>
<feature type="transmembrane region" description="Helical" evidence="1">
    <location>
        <begin position="218"/>
        <end position="239"/>
    </location>
</feature>
<feature type="transmembrane region" description="Helical" evidence="1">
    <location>
        <begin position="20"/>
        <end position="37"/>
    </location>
</feature>
<feature type="transmembrane region" description="Helical" evidence="1">
    <location>
        <begin position="315"/>
        <end position="342"/>
    </location>
</feature>
<protein>
    <submittedName>
        <fullName evidence="2">Uncharacterized protein</fullName>
    </submittedName>
</protein>
<feature type="transmembrane region" description="Helical" evidence="1">
    <location>
        <begin position="387"/>
        <end position="413"/>
    </location>
</feature>
<feature type="transmembrane region" description="Helical" evidence="1">
    <location>
        <begin position="129"/>
        <end position="152"/>
    </location>
</feature>
<dbReference type="Proteomes" id="UP000676409">
    <property type="component" value="Chromosome"/>
</dbReference>
<sequence>MNPEFERNLWLELTPRRQVGLALTLGLILGAAWMLGHGEPHKLAAAMSATGFAIYIACGLIWTARAAGGSVLEEIRGRTWDFQRLSAISPWAMTWGKLFGAAGLAWIGALVGLFVGGAALAQLVDTSDAALLVLGLLAMTVFFQACAMGAALVGVRKARAEGRVATGGAVLVGVLGGLFLLSSLSQHLPGAGRHWAGHMGQASPHAPINVWGQEIDGALFAAASAWLFAAWAVVGAWRLMRLELQMKNSPWTWLAFLVFAAVWRAGLANPLEGGLGRALAGGVVLAGLTYAAAFVEPADPVRLRRFWAALHAGRLGEAVGGAPAALFALALTVLAAIAAMALPRGDVGQPPAPIAILAALVFLIRDLGVITFFRFGPQPSRGDLSTVIALVLLYAVGAVIDQTLGARVGVVLFSPLLTYAPLSILVSGVVQAAAAWVLASHRLTGPAPPPNPA</sequence>
<dbReference type="RefSeq" id="WP_211937564.1">
    <property type="nucleotide sequence ID" value="NZ_CP073078.1"/>
</dbReference>
<organism evidence="2 3">
    <name type="scientific">Phenylobacterium montanum</name>
    <dbReference type="NCBI Taxonomy" id="2823693"/>
    <lineage>
        <taxon>Bacteria</taxon>
        <taxon>Pseudomonadati</taxon>
        <taxon>Pseudomonadota</taxon>
        <taxon>Alphaproteobacteria</taxon>
        <taxon>Caulobacterales</taxon>
        <taxon>Caulobacteraceae</taxon>
        <taxon>Phenylobacterium</taxon>
    </lineage>
</organism>